<dbReference type="AlphaFoldDB" id="A0A7R7XQ13"/>
<gene>
    <name evidence="6" type="ORF">APUU_41287S</name>
</gene>
<dbReference type="InterPro" id="IPR002110">
    <property type="entry name" value="Ankyrin_rpt"/>
</dbReference>
<feature type="region of interest" description="Disordered" evidence="3">
    <location>
        <begin position="1151"/>
        <end position="1177"/>
    </location>
</feature>
<keyword evidence="2" id="KW-0040">ANK repeat</keyword>
<dbReference type="PANTHER" id="PTHR24118:SF99">
    <property type="entry name" value="POTE ANKYRIN DOMAIN FAMILY MEMBER 3C-RELATED"/>
    <property type="match status" value="1"/>
</dbReference>
<evidence type="ECO:0000256" key="2">
    <source>
        <dbReference type="PROSITE-ProRule" id="PRU00023"/>
    </source>
</evidence>
<evidence type="ECO:0000259" key="5">
    <source>
        <dbReference type="Pfam" id="PF24883"/>
    </source>
</evidence>
<dbReference type="KEGG" id="apuu:APUU_41287S"/>
<dbReference type="PRINTS" id="PR01415">
    <property type="entry name" value="ANKYRIN"/>
</dbReference>
<feature type="repeat" description="ANK" evidence="2">
    <location>
        <begin position="774"/>
        <end position="806"/>
    </location>
</feature>
<reference evidence="6" key="1">
    <citation type="submission" date="2021-01" db="EMBL/GenBank/DDBJ databases">
        <authorList>
            <consortium name="Aspergillus puulaauensis MK2 genome sequencing consortium"/>
            <person name="Kazuki M."/>
            <person name="Futagami T."/>
        </authorList>
    </citation>
    <scope>NUCLEOTIDE SEQUENCE</scope>
    <source>
        <strain evidence="6">MK2</strain>
    </source>
</reference>
<feature type="repeat" description="ANK" evidence="2">
    <location>
        <begin position="739"/>
        <end position="772"/>
    </location>
</feature>
<keyword evidence="7" id="KW-1185">Reference proteome</keyword>
<feature type="domain" description="Nephrocystin 3-like N-terminal" evidence="5">
    <location>
        <begin position="191"/>
        <end position="347"/>
    </location>
</feature>
<proteinExistence type="predicted"/>
<feature type="repeat" description="ANK" evidence="2">
    <location>
        <begin position="840"/>
        <end position="872"/>
    </location>
</feature>
<evidence type="ECO:0000313" key="6">
    <source>
        <dbReference type="EMBL" id="BCS24843.1"/>
    </source>
</evidence>
<dbReference type="Gene3D" id="1.25.40.20">
    <property type="entry name" value="Ankyrin repeat-containing domain"/>
    <property type="match status" value="3"/>
</dbReference>
<reference evidence="6" key="2">
    <citation type="submission" date="2021-02" db="EMBL/GenBank/DDBJ databases">
        <title>Aspergillus puulaauensis MK2 genome sequence.</title>
        <authorList>
            <person name="Futagami T."/>
            <person name="Mori K."/>
            <person name="Kadooka C."/>
            <person name="Tanaka T."/>
        </authorList>
    </citation>
    <scope>NUCLEOTIDE SEQUENCE</scope>
    <source>
        <strain evidence="6">MK2</strain>
    </source>
</reference>
<dbReference type="GeneID" id="64974848"/>
<evidence type="ECO:0000256" key="3">
    <source>
        <dbReference type="SAM" id="MobiDB-lite"/>
    </source>
</evidence>
<dbReference type="Pfam" id="PF12796">
    <property type="entry name" value="Ank_2"/>
    <property type="match status" value="3"/>
</dbReference>
<dbReference type="SMART" id="SM00248">
    <property type="entry name" value="ANK"/>
    <property type="match status" value="12"/>
</dbReference>
<protein>
    <recommendedName>
        <fullName evidence="8">AAA+ ATPase domain-containing protein</fullName>
    </recommendedName>
</protein>
<feature type="repeat" description="ANK" evidence="2">
    <location>
        <begin position="673"/>
        <end position="705"/>
    </location>
</feature>
<accession>A0A7R7XQ13</accession>
<evidence type="ECO:0008006" key="8">
    <source>
        <dbReference type="Google" id="ProtNLM"/>
    </source>
</evidence>
<sequence>MATARSLRDQLTHAAGSARVVIRCLNGGRDLQEPSQRATMLLIDILDTLHRLKNQICCGAEDEQWLTEPSRLLALGEILGCFTATMKSMELYFQPGGVGVTYFRKNLLEKTFLARLEQYKAMLLLSLQPGSSERLLFLDERIRSSLRLLREVESGPNIDPQLEERALGIASRLTSQHFITLADLCSRRMQGSSGWIFDDEEYNRWLLGSTKTLYCVGPPGVGKTFLSASIIDSLQRTFTSPDVATVFVLCEDETQKEQTTLDLLQNILAQLIYRRRSLSQASSALYHFESTVEGKAPAKAYLNAIRAEVDQFSKVFFIIDGLDMLSDKDRFLSRLQKLPDQVQLLVTLREATEVGDVSYVTVLAPHHDLKAYAISRIEEDPDLTRLLKRKSDPGLYENAVNMVADRSHGLFLLAKINLDLLSRHARKTQGGQFDRALIYFPQRLTEAYGEAMKEVVSHSPKATAYVYWTLYSLRPLSVGELKRAINSTDSEAEDDSMSFEHSLETQSAGMLTVDAVSGTVRFVHRTAKEYLTGAPGRVFFPTAQKDIAETCLTAISPDEVVDDCYYNGGTSTRSSENGFLSYAATYWGAHAREVAEDEQTIQVLIKTFLNKLLWRRPPLQVLTNEPRIPSELGLGKYPQDWTALHFLAYFGIVSRSKRLLAQGARLDENDNSFRITPLHCAASRGHLELAEFLLDNGADANSVARDGSTPLHLATQYGQRPILKLLLHQPVNPQVANEEGETALQLAVKTEWDEATVPLLVKNKVDVNNRNIRTGDTALHLAIRWRRIRIMQHLLDKGASIDMTNEDGFTPLQLAVKVDNCEAISVLLQRRPNIEARSLSGFTALQIAAYEGHWVAFDLLVIAGGDINAWNKEGESLIHEQARKATSPSIASKLLAQGADIELFNNKGLSPLHCAATAANKTMFTFLLDQGAKPTTLTGNAESLLHITPPISQDGLVILKLALLDLGLGHPDDINTPSKSGWTPLHQAVYIGTGAPDHAFPQISEYIHLLLGQNADVNSRLQASGNAETPLHLAVSAILPRPDLITLLISAGANVNAQTADGKTPLHLAAERGRESIFRLLYEAGADMSLEAPDSAKADDGHGDGVGNTAFELALRNPFGRQWFEVDGKLKPPPVWDQKRDSVGTVIEEDLGLEGGDVEASEAGEGEDEDGDGFEDVDAVSQPQNGISGVDVAVSKNGVVEVLNGNGRRSGSGIEKEKDVAVSLRNETLGNGSPYVIV</sequence>
<dbReference type="Gene3D" id="3.40.50.300">
    <property type="entry name" value="P-loop containing nucleotide triphosphate hydrolases"/>
    <property type="match status" value="1"/>
</dbReference>
<keyword evidence="1" id="KW-0677">Repeat</keyword>
<dbReference type="OrthoDB" id="1577640at2759"/>
<dbReference type="PANTHER" id="PTHR24118">
    <property type="entry name" value="POTE ANKYRIN DOMAIN"/>
    <property type="match status" value="1"/>
</dbReference>
<dbReference type="SUPFAM" id="SSF52540">
    <property type="entry name" value="P-loop containing nucleoside triphosphate hydrolases"/>
    <property type="match status" value="1"/>
</dbReference>
<dbReference type="Pfam" id="PF00023">
    <property type="entry name" value="Ank"/>
    <property type="match status" value="1"/>
</dbReference>
<dbReference type="InterPro" id="IPR036770">
    <property type="entry name" value="Ankyrin_rpt-contain_sf"/>
</dbReference>
<dbReference type="Proteomes" id="UP000654913">
    <property type="component" value="Chromosome 4"/>
</dbReference>
<dbReference type="PROSITE" id="PS50088">
    <property type="entry name" value="ANK_REPEAT"/>
    <property type="match status" value="10"/>
</dbReference>
<feature type="domain" description="GPI inositol-deacylase winged helix" evidence="4">
    <location>
        <begin position="457"/>
        <end position="532"/>
    </location>
</feature>
<evidence type="ECO:0000259" key="4">
    <source>
        <dbReference type="Pfam" id="PF22939"/>
    </source>
</evidence>
<feature type="repeat" description="ANK" evidence="2">
    <location>
        <begin position="907"/>
        <end position="939"/>
    </location>
</feature>
<dbReference type="InterPro" id="IPR027417">
    <property type="entry name" value="P-loop_NTPase"/>
</dbReference>
<feature type="repeat" description="ANK" evidence="2">
    <location>
        <begin position="1061"/>
        <end position="1093"/>
    </location>
</feature>
<dbReference type="Pfam" id="PF24883">
    <property type="entry name" value="NPHP3_N"/>
    <property type="match status" value="1"/>
</dbReference>
<dbReference type="InterPro" id="IPR056884">
    <property type="entry name" value="NPHP3-like_N"/>
</dbReference>
<dbReference type="RefSeq" id="XP_041557037.1">
    <property type="nucleotide sequence ID" value="XM_041704453.1"/>
</dbReference>
<dbReference type="Pfam" id="PF22939">
    <property type="entry name" value="WHD_GPIID"/>
    <property type="match status" value="1"/>
</dbReference>
<dbReference type="SUPFAM" id="SSF48403">
    <property type="entry name" value="Ankyrin repeat"/>
    <property type="match status" value="2"/>
</dbReference>
<feature type="repeat" description="ANK" evidence="2">
    <location>
        <begin position="1026"/>
        <end position="1060"/>
    </location>
</feature>
<feature type="repeat" description="ANK" evidence="2">
    <location>
        <begin position="706"/>
        <end position="738"/>
    </location>
</feature>
<feature type="repeat" description="ANK" evidence="2">
    <location>
        <begin position="873"/>
        <end position="906"/>
    </location>
</feature>
<dbReference type="EMBL" id="AP024446">
    <property type="protein sequence ID" value="BCS24843.1"/>
    <property type="molecule type" value="Genomic_DNA"/>
</dbReference>
<name>A0A7R7XQ13_9EURO</name>
<evidence type="ECO:0000313" key="7">
    <source>
        <dbReference type="Proteomes" id="UP000654913"/>
    </source>
</evidence>
<dbReference type="PROSITE" id="PS50297">
    <property type="entry name" value="ANK_REP_REGION"/>
    <property type="match status" value="8"/>
</dbReference>
<dbReference type="InterPro" id="IPR054471">
    <property type="entry name" value="GPIID_WHD"/>
</dbReference>
<feature type="repeat" description="ANK" evidence="2">
    <location>
        <begin position="807"/>
        <end position="839"/>
    </location>
</feature>
<evidence type="ECO:0000256" key="1">
    <source>
        <dbReference type="ARBA" id="ARBA00022737"/>
    </source>
</evidence>
<organism evidence="6 7">
    <name type="scientific">Aspergillus puulaauensis</name>
    <dbReference type="NCBI Taxonomy" id="1220207"/>
    <lineage>
        <taxon>Eukaryota</taxon>
        <taxon>Fungi</taxon>
        <taxon>Dikarya</taxon>
        <taxon>Ascomycota</taxon>
        <taxon>Pezizomycotina</taxon>
        <taxon>Eurotiomycetes</taxon>
        <taxon>Eurotiomycetidae</taxon>
        <taxon>Eurotiales</taxon>
        <taxon>Aspergillaceae</taxon>
        <taxon>Aspergillus</taxon>
    </lineage>
</organism>